<name>A0A0A9A369_ARUDO</name>
<reference evidence="1" key="2">
    <citation type="journal article" date="2015" name="Data Brief">
        <title>Shoot transcriptome of the giant reed, Arundo donax.</title>
        <authorList>
            <person name="Barrero R.A."/>
            <person name="Guerrero F.D."/>
            <person name="Moolhuijzen P."/>
            <person name="Goolsby J.A."/>
            <person name="Tidwell J."/>
            <person name="Bellgard S.E."/>
            <person name="Bellgard M.I."/>
        </authorList>
    </citation>
    <scope>NUCLEOTIDE SEQUENCE</scope>
    <source>
        <tissue evidence="1">Shoot tissue taken approximately 20 cm above the soil surface</tissue>
    </source>
</reference>
<organism evidence="1">
    <name type="scientific">Arundo donax</name>
    <name type="common">Giant reed</name>
    <name type="synonym">Donax arundinaceus</name>
    <dbReference type="NCBI Taxonomy" id="35708"/>
    <lineage>
        <taxon>Eukaryota</taxon>
        <taxon>Viridiplantae</taxon>
        <taxon>Streptophyta</taxon>
        <taxon>Embryophyta</taxon>
        <taxon>Tracheophyta</taxon>
        <taxon>Spermatophyta</taxon>
        <taxon>Magnoliopsida</taxon>
        <taxon>Liliopsida</taxon>
        <taxon>Poales</taxon>
        <taxon>Poaceae</taxon>
        <taxon>PACMAD clade</taxon>
        <taxon>Arundinoideae</taxon>
        <taxon>Arundineae</taxon>
        <taxon>Arundo</taxon>
    </lineage>
</organism>
<accession>A0A0A9A369</accession>
<sequence length="33" mass="3834">MYITFAPRRKALGLRLKFSKSSHLAFRPPSLKD</sequence>
<dbReference type="AlphaFoldDB" id="A0A0A9A369"/>
<protein>
    <submittedName>
        <fullName evidence="1">Uncharacterized protein</fullName>
    </submittedName>
</protein>
<reference evidence="1" key="1">
    <citation type="submission" date="2014-09" db="EMBL/GenBank/DDBJ databases">
        <authorList>
            <person name="Magalhaes I.L.F."/>
            <person name="Oliveira U."/>
            <person name="Santos F.R."/>
            <person name="Vidigal T.H.D.A."/>
            <person name="Brescovit A.D."/>
            <person name="Santos A.J."/>
        </authorList>
    </citation>
    <scope>NUCLEOTIDE SEQUENCE</scope>
    <source>
        <tissue evidence="1">Shoot tissue taken approximately 20 cm above the soil surface</tissue>
    </source>
</reference>
<proteinExistence type="predicted"/>
<evidence type="ECO:0000313" key="1">
    <source>
        <dbReference type="EMBL" id="JAD46074.1"/>
    </source>
</evidence>
<dbReference type="EMBL" id="GBRH01251821">
    <property type="protein sequence ID" value="JAD46074.1"/>
    <property type="molecule type" value="Transcribed_RNA"/>
</dbReference>